<dbReference type="InterPro" id="IPR020849">
    <property type="entry name" value="Small_GTPase_Ras-type"/>
</dbReference>
<organism evidence="3 4">
    <name type="scientific">Piedraia hortae CBS 480.64</name>
    <dbReference type="NCBI Taxonomy" id="1314780"/>
    <lineage>
        <taxon>Eukaryota</taxon>
        <taxon>Fungi</taxon>
        <taxon>Dikarya</taxon>
        <taxon>Ascomycota</taxon>
        <taxon>Pezizomycotina</taxon>
        <taxon>Dothideomycetes</taxon>
        <taxon>Dothideomycetidae</taxon>
        <taxon>Capnodiales</taxon>
        <taxon>Piedraiaceae</taxon>
        <taxon>Piedraia</taxon>
    </lineage>
</organism>
<dbReference type="SMART" id="SM00173">
    <property type="entry name" value="RAS"/>
    <property type="match status" value="1"/>
</dbReference>
<name>A0A6A7C890_9PEZI</name>
<reference evidence="3" key="1">
    <citation type="journal article" date="2020" name="Stud. Mycol.">
        <title>101 Dothideomycetes genomes: a test case for predicting lifestyles and emergence of pathogens.</title>
        <authorList>
            <person name="Haridas S."/>
            <person name="Albert R."/>
            <person name="Binder M."/>
            <person name="Bloem J."/>
            <person name="Labutti K."/>
            <person name="Salamov A."/>
            <person name="Andreopoulos B."/>
            <person name="Baker S."/>
            <person name="Barry K."/>
            <person name="Bills G."/>
            <person name="Bluhm B."/>
            <person name="Cannon C."/>
            <person name="Castanera R."/>
            <person name="Culley D."/>
            <person name="Daum C."/>
            <person name="Ezra D."/>
            <person name="Gonzalez J."/>
            <person name="Henrissat B."/>
            <person name="Kuo A."/>
            <person name="Liang C."/>
            <person name="Lipzen A."/>
            <person name="Lutzoni F."/>
            <person name="Magnuson J."/>
            <person name="Mondo S."/>
            <person name="Nolan M."/>
            <person name="Ohm R."/>
            <person name="Pangilinan J."/>
            <person name="Park H.-J."/>
            <person name="Ramirez L."/>
            <person name="Alfaro M."/>
            <person name="Sun H."/>
            <person name="Tritt A."/>
            <person name="Yoshinaga Y."/>
            <person name="Zwiers L.-H."/>
            <person name="Turgeon B."/>
            <person name="Goodwin S."/>
            <person name="Spatafora J."/>
            <person name="Crous P."/>
            <person name="Grigoriev I."/>
        </authorList>
    </citation>
    <scope>NUCLEOTIDE SEQUENCE</scope>
    <source>
        <strain evidence="3">CBS 480.64</strain>
    </source>
</reference>
<dbReference type="EMBL" id="MU005960">
    <property type="protein sequence ID" value="KAF2863633.1"/>
    <property type="molecule type" value="Genomic_DNA"/>
</dbReference>
<dbReference type="PROSITE" id="PS51419">
    <property type="entry name" value="RAB"/>
    <property type="match status" value="1"/>
</dbReference>
<dbReference type="PRINTS" id="PR00449">
    <property type="entry name" value="RASTRNSFRMNG"/>
</dbReference>
<dbReference type="SMART" id="SM00174">
    <property type="entry name" value="RHO"/>
    <property type="match status" value="1"/>
</dbReference>
<keyword evidence="1" id="KW-0547">Nucleotide-binding</keyword>
<sequence length="222" mass="24973">MSNISVTICGQGGCGKSSITLRFVCNQWDQGYDPTIEDRYTVVRTVDGVTYTLNLTDTAGQEEYRELWRLSRVQSDAFLLVYDITQPGSLEALELFNQTVEAQCQAAMDLGHVVPVCLVVGNKSDLESTRRVPIQDGFVWAHARGYGFVEASARTNSNIEQIFTSLVRNLLTCLARRKIKDKALGLPNEGMPTRYLLANVWDPMGIPEEPEQQPFRFQHLPR</sequence>
<accession>A0A6A7C890</accession>
<dbReference type="Pfam" id="PF00071">
    <property type="entry name" value="Ras"/>
    <property type="match status" value="1"/>
</dbReference>
<evidence type="ECO:0000313" key="3">
    <source>
        <dbReference type="EMBL" id="KAF2863633.1"/>
    </source>
</evidence>
<proteinExistence type="predicted"/>
<dbReference type="AlphaFoldDB" id="A0A6A7C890"/>
<evidence type="ECO:0000256" key="1">
    <source>
        <dbReference type="ARBA" id="ARBA00022741"/>
    </source>
</evidence>
<dbReference type="GO" id="GO:0003924">
    <property type="term" value="F:GTPase activity"/>
    <property type="evidence" value="ECO:0007669"/>
    <property type="project" value="InterPro"/>
</dbReference>
<dbReference type="PANTHER" id="PTHR24070">
    <property type="entry name" value="RAS, DI-RAS, AND RHEB FAMILY MEMBERS OF SMALL GTPASE SUPERFAMILY"/>
    <property type="match status" value="1"/>
</dbReference>
<dbReference type="Proteomes" id="UP000799421">
    <property type="component" value="Unassembled WGS sequence"/>
</dbReference>
<dbReference type="InterPro" id="IPR027417">
    <property type="entry name" value="P-loop_NTPase"/>
</dbReference>
<gene>
    <name evidence="3" type="ORF">K470DRAFT_297959</name>
</gene>
<evidence type="ECO:0000256" key="2">
    <source>
        <dbReference type="ARBA" id="ARBA00023134"/>
    </source>
</evidence>
<protein>
    <submittedName>
        <fullName evidence="3">Ras-domain-containing protein</fullName>
    </submittedName>
</protein>
<keyword evidence="4" id="KW-1185">Reference proteome</keyword>
<dbReference type="GO" id="GO:0016020">
    <property type="term" value="C:membrane"/>
    <property type="evidence" value="ECO:0007669"/>
    <property type="project" value="InterPro"/>
</dbReference>
<dbReference type="NCBIfam" id="TIGR00231">
    <property type="entry name" value="small_GTP"/>
    <property type="match status" value="1"/>
</dbReference>
<dbReference type="InterPro" id="IPR005225">
    <property type="entry name" value="Small_GTP-bd"/>
</dbReference>
<dbReference type="GO" id="GO:0007165">
    <property type="term" value="P:signal transduction"/>
    <property type="evidence" value="ECO:0007669"/>
    <property type="project" value="InterPro"/>
</dbReference>
<evidence type="ECO:0000313" key="4">
    <source>
        <dbReference type="Proteomes" id="UP000799421"/>
    </source>
</evidence>
<dbReference type="PROSITE" id="PS51420">
    <property type="entry name" value="RHO"/>
    <property type="match status" value="1"/>
</dbReference>
<dbReference type="InterPro" id="IPR001806">
    <property type="entry name" value="Small_GTPase"/>
</dbReference>
<dbReference type="PROSITE" id="PS51421">
    <property type="entry name" value="RAS"/>
    <property type="match status" value="1"/>
</dbReference>
<dbReference type="SMART" id="SM00175">
    <property type="entry name" value="RAB"/>
    <property type="match status" value="1"/>
</dbReference>
<keyword evidence="2" id="KW-0342">GTP-binding</keyword>
<dbReference type="SUPFAM" id="SSF52540">
    <property type="entry name" value="P-loop containing nucleoside triphosphate hydrolases"/>
    <property type="match status" value="1"/>
</dbReference>
<dbReference type="GO" id="GO:0005525">
    <property type="term" value="F:GTP binding"/>
    <property type="evidence" value="ECO:0007669"/>
    <property type="project" value="UniProtKB-KW"/>
</dbReference>
<dbReference type="Gene3D" id="3.40.50.300">
    <property type="entry name" value="P-loop containing nucleotide triphosphate hydrolases"/>
    <property type="match status" value="1"/>
</dbReference>
<dbReference type="OrthoDB" id="265044at2759"/>